<gene>
    <name evidence="2" type="ORF">A2919_01690</name>
</gene>
<evidence type="ECO:0000259" key="1">
    <source>
        <dbReference type="Pfam" id="PF22807"/>
    </source>
</evidence>
<dbReference type="Proteomes" id="UP000178835">
    <property type="component" value="Unassembled WGS sequence"/>
</dbReference>
<proteinExistence type="predicted"/>
<protein>
    <recommendedName>
        <fullName evidence="1">Pyrroloquinoline quinone-dependent pyranose dehydrogenase beta-propeller domain-containing protein</fullName>
    </recommendedName>
</protein>
<comment type="caution">
    <text evidence="2">The sequence shown here is derived from an EMBL/GenBank/DDBJ whole genome shotgun (WGS) entry which is preliminary data.</text>
</comment>
<dbReference type="SUPFAM" id="SSF50952">
    <property type="entry name" value="Soluble quinoprotein glucose dehydrogenase"/>
    <property type="match status" value="1"/>
</dbReference>
<accession>A0A1G2HDR1</accession>
<dbReference type="PANTHER" id="PTHR19328">
    <property type="entry name" value="HEDGEHOG-INTERACTING PROTEIN"/>
    <property type="match status" value="1"/>
</dbReference>
<dbReference type="EMBL" id="MHOH01000017">
    <property type="protein sequence ID" value="OGZ60626.1"/>
    <property type="molecule type" value="Genomic_DNA"/>
</dbReference>
<organism evidence="2 3">
    <name type="scientific">Candidatus Spechtbacteria bacterium RIFCSPLOWO2_01_FULL_43_12</name>
    <dbReference type="NCBI Taxonomy" id="1802162"/>
    <lineage>
        <taxon>Bacteria</taxon>
        <taxon>Candidatus Spechtiibacteriota</taxon>
    </lineage>
</organism>
<name>A0A1G2HDR1_9BACT</name>
<reference evidence="2 3" key="1">
    <citation type="journal article" date="2016" name="Nat. Commun.">
        <title>Thousands of microbial genomes shed light on interconnected biogeochemical processes in an aquifer system.</title>
        <authorList>
            <person name="Anantharaman K."/>
            <person name="Brown C.T."/>
            <person name="Hug L.A."/>
            <person name="Sharon I."/>
            <person name="Castelle C.J."/>
            <person name="Probst A.J."/>
            <person name="Thomas B.C."/>
            <person name="Singh A."/>
            <person name="Wilkins M.J."/>
            <person name="Karaoz U."/>
            <person name="Brodie E.L."/>
            <person name="Williams K.H."/>
            <person name="Hubbard S.S."/>
            <person name="Banfield J.F."/>
        </authorList>
    </citation>
    <scope>NUCLEOTIDE SEQUENCE [LARGE SCALE GENOMIC DNA]</scope>
</reference>
<dbReference type="Pfam" id="PF22807">
    <property type="entry name" value="TrAA12"/>
    <property type="match status" value="1"/>
</dbReference>
<sequence>MTELIEGAGENKTEFPLSLPGGFEMSVFAKDLPGARVIVQDGLGNFWVSQPSQGIVSHLEVDNEGAVVKTSQPFRGLKRPHGLAIDPQNGTLLYIAEEDKISRASLYSEAAPETLVNLPSGGGHFTRTLGFGPDDRLYVSIGSSCNVCVESDERRAAIYSMNRDGSDLKKHADGLRNAVFFTWSYVDGAMWATEMGRDHLGDDLPPDEINIVQEGAHYGWPYCYGKQIRDTSFMSFSGFDCSGTEPSYIDLQAHSAPLGLAFVPEEGWPEAMWYDLLVAYHGSWNRTSPTGYKIVRFILDENGKVEGMEDFVSGWLTSEGALGRPVGITVSPGGIMYVTDDHAGVVYKIIYKLQ</sequence>
<feature type="domain" description="Pyrroloquinoline quinone-dependent pyranose dehydrogenase beta-propeller" evidence="1">
    <location>
        <begin position="19"/>
        <end position="349"/>
    </location>
</feature>
<dbReference type="InterPro" id="IPR054539">
    <property type="entry name" value="Beta-prop_PDH"/>
</dbReference>
<dbReference type="Gene3D" id="2.120.10.30">
    <property type="entry name" value="TolB, C-terminal domain"/>
    <property type="match status" value="1"/>
</dbReference>
<evidence type="ECO:0000313" key="2">
    <source>
        <dbReference type="EMBL" id="OGZ60626.1"/>
    </source>
</evidence>
<dbReference type="InterPro" id="IPR011041">
    <property type="entry name" value="Quinoprot_gluc/sorb_DH_b-prop"/>
</dbReference>
<evidence type="ECO:0000313" key="3">
    <source>
        <dbReference type="Proteomes" id="UP000178835"/>
    </source>
</evidence>
<dbReference type="PANTHER" id="PTHR19328:SF53">
    <property type="entry name" value="MEMBRANE PROTEIN"/>
    <property type="match status" value="1"/>
</dbReference>
<dbReference type="AlphaFoldDB" id="A0A1G2HDR1"/>
<dbReference type="InterPro" id="IPR011042">
    <property type="entry name" value="6-blade_b-propeller_TolB-like"/>
</dbReference>